<accession>A0A2P2PY60</accession>
<sequence>MAVSLNDRRHHLPETWSGFCIEFQILKDQNFI</sequence>
<protein>
    <submittedName>
        <fullName evidence="1">Uncharacterized protein</fullName>
    </submittedName>
</protein>
<reference evidence="1" key="1">
    <citation type="submission" date="2018-02" db="EMBL/GenBank/DDBJ databases">
        <title>Rhizophora mucronata_Transcriptome.</title>
        <authorList>
            <person name="Meera S.P."/>
            <person name="Sreeshan A."/>
            <person name="Augustine A."/>
        </authorList>
    </citation>
    <scope>NUCLEOTIDE SEQUENCE</scope>
    <source>
        <tissue evidence="1">Leaf</tissue>
    </source>
</reference>
<name>A0A2P2PY60_RHIMU</name>
<evidence type="ECO:0000313" key="1">
    <source>
        <dbReference type="EMBL" id="MBX59620.1"/>
    </source>
</evidence>
<dbReference type="EMBL" id="GGEC01079136">
    <property type="protein sequence ID" value="MBX59620.1"/>
    <property type="molecule type" value="Transcribed_RNA"/>
</dbReference>
<dbReference type="AlphaFoldDB" id="A0A2P2PY60"/>
<organism evidence="1">
    <name type="scientific">Rhizophora mucronata</name>
    <name type="common">Asiatic mangrove</name>
    <dbReference type="NCBI Taxonomy" id="61149"/>
    <lineage>
        <taxon>Eukaryota</taxon>
        <taxon>Viridiplantae</taxon>
        <taxon>Streptophyta</taxon>
        <taxon>Embryophyta</taxon>
        <taxon>Tracheophyta</taxon>
        <taxon>Spermatophyta</taxon>
        <taxon>Magnoliopsida</taxon>
        <taxon>eudicotyledons</taxon>
        <taxon>Gunneridae</taxon>
        <taxon>Pentapetalae</taxon>
        <taxon>rosids</taxon>
        <taxon>fabids</taxon>
        <taxon>Malpighiales</taxon>
        <taxon>Rhizophoraceae</taxon>
        <taxon>Rhizophora</taxon>
    </lineage>
</organism>
<proteinExistence type="predicted"/>